<dbReference type="InterPro" id="IPR010982">
    <property type="entry name" value="Lambda_DNA-bd_dom_sf"/>
</dbReference>
<dbReference type="Gene3D" id="3.40.50.300">
    <property type="entry name" value="P-loop containing nucleotide triphosphate hydrolases"/>
    <property type="match status" value="1"/>
</dbReference>
<evidence type="ECO:0000259" key="1">
    <source>
        <dbReference type="PROSITE" id="PS50943"/>
    </source>
</evidence>
<dbReference type="Pfam" id="PF01381">
    <property type="entry name" value="HTH_3"/>
    <property type="match status" value="1"/>
</dbReference>
<dbReference type="InterPro" id="IPR056681">
    <property type="entry name" value="DUF7779"/>
</dbReference>
<dbReference type="SUPFAM" id="SSF52540">
    <property type="entry name" value="P-loop containing nucleoside triphosphate hydrolases"/>
    <property type="match status" value="1"/>
</dbReference>
<dbReference type="OrthoDB" id="580767at2"/>
<dbReference type="GO" id="GO:0043531">
    <property type="term" value="F:ADP binding"/>
    <property type="evidence" value="ECO:0007669"/>
    <property type="project" value="InterPro"/>
</dbReference>
<name>A0A401ZQF4_9CHLR</name>
<dbReference type="Gene3D" id="1.10.260.40">
    <property type="entry name" value="lambda repressor-like DNA-binding domains"/>
    <property type="match status" value="1"/>
</dbReference>
<dbReference type="Pfam" id="PF00931">
    <property type="entry name" value="NB-ARC"/>
    <property type="match status" value="1"/>
</dbReference>
<dbReference type="Proteomes" id="UP000287224">
    <property type="component" value="Unassembled WGS sequence"/>
</dbReference>
<sequence length="528" mass="60114">MGVSEEQQFRQVSFGEYLAQIRTRLTLSQEALAEAIGTTSQSISRWERNKAIPRQYYLNRLAEVLQISPENPLTAKGEHHLSESCSASLWHVPHMRNAFFTGRESILDQLHERLHAHSQPDQGQSQLHMLSGLGGIGKTQIALEYAYRYSSEYRAVLWISAETDEALFCSCLSTAEVLNLPEKNGPDQHKIIRAITRWLRGQRDWLLIFDGVEDLTCLSPFLSSIHQGSLLVTSRLQAIGTAAQQILVESMSAEESLTFLLQRSKLFQPGRPSKFLSTAEVSAAHKIVEAMDGLPLALDQAGTYIEETQCTLSDYLQWYKQQRLKFLKHRGYSSQGHPASVEATLSLSFQQIEQKNVVATEVLQLCAFLALNAIPEEIFTLGFVHCSKPLQILVTSPWLLDEAIAELRTHSLIHRDPRTKTLSMHKLVQAVLQDTLPEQKREERIRQVITAVQRIFPDAKNHATWKECERLVPHALQCTKYAMPWMQSNKELETLLFKTGLYFTERSKYQEAELLSKQAVEMRKQMLD</sequence>
<protein>
    <recommendedName>
        <fullName evidence="1">HTH cro/C1-type domain-containing protein</fullName>
    </recommendedName>
</protein>
<dbReference type="GO" id="GO:0003677">
    <property type="term" value="F:DNA binding"/>
    <property type="evidence" value="ECO:0007669"/>
    <property type="project" value="InterPro"/>
</dbReference>
<dbReference type="PROSITE" id="PS50943">
    <property type="entry name" value="HTH_CROC1"/>
    <property type="match status" value="1"/>
</dbReference>
<evidence type="ECO:0000313" key="3">
    <source>
        <dbReference type="Proteomes" id="UP000287224"/>
    </source>
</evidence>
<dbReference type="InterPro" id="IPR002182">
    <property type="entry name" value="NB-ARC"/>
</dbReference>
<keyword evidence="3" id="KW-1185">Reference proteome</keyword>
<dbReference type="AlphaFoldDB" id="A0A401ZQF4"/>
<proteinExistence type="predicted"/>
<reference evidence="3" key="1">
    <citation type="submission" date="2018-12" db="EMBL/GenBank/DDBJ databases">
        <title>Tengunoibacter tsumagoiensis gen. nov., sp. nov., Dictyobacter kobayashii sp. nov., D. alpinus sp. nov., and D. joshuensis sp. nov. and description of Dictyobacteraceae fam. nov. within the order Ktedonobacterales isolated from Tengu-no-mugimeshi.</title>
        <authorList>
            <person name="Wang C.M."/>
            <person name="Zheng Y."/>
            <person name="Sakai Y."/>
            <person name="Toyoda A."/>
            <person name="Minakuchi Y."/>
            <person name="Abe K."/>
            <person name="Yokota A."/>
            <person name="Yabe S."/>
        </authorList>
    </citation>
    <scope>NUCLEOTIDE SEQUENCE [LARGE SCALE GENOMIC DNA]</scope>
    <source>
        <strain evidence="3">S-27</strain>
    </source>
</reference>
<dbReference type="EMBL" id="BIFQ01000002">
    <property type="protein sequence ID" value="GCE09107.1"/>
    <property type="molecule type" value="Genomic_DNA"/>
</dbReference>
<comment type="caution">
    <text evidence="2">The sequence shown here is derived from an EMBL/GenBank/DDBJ whole genome shotgun (WGS) entry which is preliminary data.</text>
</comment>
<dbReference type="InterPro" id="IPR027417">
    <property type="entry name" value="P-loop_NTPase"/>
</dbReference>
<dbReference type="RefSeq" id="WP_126601550.1">
    <property type="nucleotide sequence ID" value="NZ_BIFQ01000002.1"/>
</dbReference>
<accession>A0A401ZQF4</accession>
<organism evidence="2 3">
    <name type="scientific">Dictyobacter aurantiacus</name>
    <dbReference type="NCBI Taxonomy" id="1936993"/>
    <lineage>
        <taxon>Bacteria</taxon>
        <taxon>Bacillati</taxon>
        <taxon>Chloroflexota</taxon>
        <taxon>Ktedonobacteria</taxon>
        <taxon>Ktedonobacterales</taxon>
        <taxon>Dictyobacteraceae</taxon>
        <taxon>Dictyobacter</taxon>
    </lineage>
</organism>
<dbReference type="CDD" id="cd00093">
    <property type="entry name" value="HTH_XRE"/>
    <property type="match status" value="1"/>
</dbReference>
<evidence type="ECO:0000313" key="2">
    <source>
        <dbReference type="EMBL" id="GCE09107.1"/>
    </source>
</evidence>
<dbReference type="InterPro" id="IPR001387">
    <property type="entry name" value="Cro/C1-type_HTH"/>
</dbReference>
<dbReference type="SMART" id="SM00530">
    <property type="entry name" value="HTH_XRE"/>
    <property type="match status" value="1"/>
</dbReference>
<dbReference type="SUPFAM" id="SSF47413">
    <property type="entry name" value="lambda repressor-like DNA-binding domains"/>
    <property type="match status" value="1"/>
</dbReference>
<dbReference type="PANTHER" id="PTHR35205:SF1">
    <property type="entry name" value="ZU5 DOMAIN-CONTAINING PROTEIN"/>
    <property type="match status" value="1"/>
</dbReference>
<feature type="domain" description="HTH cro/C1-type" evidence="1">
    <location>
        <begin position="18"/>
        <end position="73"/>
    </location>
</feature>
<dbReference type="PANTHER" id="PTHR35205">
    <property type="entry name" value="NB-ARC AND TPR DOMAIN PROTEIN"/>
    <property type="match status" value="1"/>
</dbReference>
<gene>
    <name evidence="2" type="ORF">KDAU_64360</name>
</gene>
<dbReference type="Pfam" id="PF25000">
    <property type="entry name" value="DUF7779"/>
    <property type="match status" value="1"/>
</dbReference>